<dbReference type="InterPro" id="IPR002797">
    <property type="entry name" value="Polysacc_synth"/>
</dbReference>
<dbReference type="InterPro" id="IPR050833">
    <property type="entry name" value="Poly_Biosynth_Transport"/>
</dbReference>
<dbReference type="PANTHER" id="PTHR30250">
    <property type="entry name" value="PST FAMILY PREDICTED COLANIC ACID TRANSPORTER"/>
    <property type="match status" value="1"/>
</dbReference>
<feature type="transmembrane region" description="Helical" evidence="6">
    <location>
        <begin position="328"/>
        <end position="348"/>
    </location>
</feature>
<evidence type="ECO:0000313" key="8">
    <source>
        <dbReference type="Proteomes" id="UP000057981"/>
    </source>
</evidence>
<dbReference type="GO" id="GO:0016853">
    <property type="term" value="F:isomerase activity"/>
    <property type="evidence" value="ECO:0007669"/>
    <property type="project" value="UniProtKB-KW"/>
</dbReference>
<feature type="transmembrane region" description="Helical" evidence="6">
    <location>
        <begin position="421"/>
        <end position="440"/>
    </location>
</feature>
<dbReference type="Pfam" id="PF01943">
    <property type="entry name" value="Polysacc_synt"/>
    <property type="match status" value="1"/>
</dbReference>
<dbReference type="PATRIC" id="fig|1736674.3.peg.3324"/>
<dbReference type="Proteomes" id="UP000057981">
    <property type="component" value="Chromosome"/>
</dbReference>
<comment type="subcellular location">
    <subcellularLocation>
        <location evidence="1">Cell membrane</location>
        <topology evidence="1">Multi-pass membrane protein</topology>
    </subcellularLocation>
</comment>
<feature type="transmembrane region" description="Helical" evidence="6">
    <location>
        <begin position="80"/>
        <end position="100"/>
    </location>
</feature>
<evidence type="ECO:0000256" key="2">
    <source>
        <dbReference type="ARBA" id="ARBA00022475"/>
    </source>
</evidence>
<evidence type="ECO:0000313" key="7">
    <source>
        <dbReference type="EMBL" id="ALJ06584.1"/>
    </source>
</evidence>
<keyword evidence="5 6" id="KW-0472">Membrane</keyword>
<keyword evidence="4 6" id="KW-1133">Transmembrane helix</keyword>
<feature type="transmembrane region" description="Helical" evidence="6">
    <location>
        <begin position="446"/>
        <end position="466"/>
    </location>
</feature>
<reference evidence="7 8" key="1">
    <citation type="submission" date="2015-10" db="EMBL/GenBank/DDBJ databases">
        <authorList>
            <person name="Gilbert D.G."/>
        </authorList>
    </citation>
    <scope>NUCLEOTIDE SEQUENCE [LARGE SCALE GENOMIC DNA]</scope>
    <source>
        <strain evidence="8">HZ-22</strain>
    </source>
</reference>
<feature type="transmembrane region" description="Helical" evidence="6">
    <location>
        <begin position="392"/>
        <end position="414"/>
    </location>
</feature>
<feature type="transmembrane region" description="Helical" evidence="6">
    <location>
        <begin position="300"/>
        <end position="322"/>
    </location>
</feature>
<feature type="transmembrane region" description="Helical" evidence="6">
    <location>
        <begin position="156"/>
        <end position="173"/>
    </location>
</feature>
<evidence type="ECO:0000256" key="1">
    <source>
        <dbReference type="ARBA" id="ARBA00004651"/>
    </source>
</evidence>
<feature type="transmembrane region" description="Helical" evidence="6">
    <location>
        <begin position="120"/>
        <end position="140"/>
    </location>
</feature>
<dbReference type="GO" id="GO:0005886">
    <property type="term" value="C:plasma membrane"/>
    <property type="evidence" value="ECO:0007669"/>
    <property type="project" value="UniProtKB-SubCell"/>
</dbReference>
<evidence type="ECO:0000256" key="6">
    <source>
        <dbReference type="SAM" id="Phobius"/>
    </source>
</evidence>
<gene>
    <name evidence="7" type="ORF">APS56_16220</name>
</gene>
<dbReference type="EMBL" id="CP012898">
    <property type="protein sequence ID" value="ALJ06584.1"/>
    <property type="molecule type" value="Genomic_DNA"/>
</dbReference>
<evidence type="ECO:0000256" key="4">
    <source>
        <dbReference type="ARBA" id="ARBA00022989"/>
    </source>
</evidence>
<dbReference type="RefSeq" id="WP_054730821.1">
    <property type="nucleotide sequence ID" value="NZ_CP012898.1"/>
</dbReference>
<feature type="transmembrane region" description="Helical" evidence="6">
    <location>
        <begin position="251"/>
        <end position="268"/>
    </location>
</feature>
<accession>A0A0P0DC98</accession>
<dbReference type="AlphaFoldDB" id="A0A0P0DC98"/>
<evidence type="ECO:0000256" key="5">
    <source>
        <dbReference type="ARBA" id="ARBA00023136"/>
    </source>
</evidence>
<protein>
    <submittedName>
        <fullName evidence="7">Sugar isomerase</fullName>
    </submittedName>
</protein>
<dbReference type="STRING" id="1736674.APS56_16220"/>
<dbReference type="PANTHER" id="PTHR30250:SF11">
    <property type="entry name" value="O-ANTIGEN TRANSPORTER-RELATED"/>
    <property type="match status" value="1"/>
</dbReference>
<sequence>MGTVLSQSIKNTLTNYLGIVVGAINVLFLFTNFLSDDYFGLITFIFSTANIMMPLMAFGTHNTIIKYYSRYKTRQSQSSFLTLMLFLPLAIILPLGLIGYLSFNTIISWLSIKNTIIKDYAWLIYISAVAFAYFEVFYAWSKVQMQSVFGNFMKELFHRIFTTILLICLYLGFLTPHELIYSIVGVYLVRVLIMKLYAFSLRRPVIRFSKFSGFWDVLKYTSLIIIAGSIASIILEIDKFMLGFYVPIEEVAYYGVAIYMASVIGVPARAMQQITSPLTAELLNDKNMVELKTLYKRSSLTLFIIGGFIFLLIILNINELYVLLPEKYGTGLFIVILIGVSELLNNLLGNNNDILFNSNYYRMVLFLGVLLVIMTAVLNMIFIPLYGGNGAALATFIVIFLYNISKLLFVSYAFKMIPFTINTLKTLLLILSSVVLFYFWDFPFYPLINIALKTLLLVVLYSYIIYKYQFSEDISAVIDRILNLFFKIR</sequence>
<dbReference type="OrthoDB" id="88014at2"/>
<feature type="transmembrane region" description="Helical" evidence="6">
    <location>
        <begin position="38"/>
        <end position="59"/>
    </location>
</feature>
<feature type="transmembrane region" description="Helical" evidence="6">
    <location>
        <begin position="220"/>
        <end position="245"/>
    </location>
</feature>
<evidence type="ECO:0000256" key="3">
    <source>
        <dbReference type="ARBA" id="ARBA00022692"/>
    </source>
</evidence>
<keyword evidence="3 6" id="KW-0812">Transmembrane</keyword>
<dbReference type="KEGG" id="ahz:APS56_16220"/>
<name>A0A0P0DC98_9FLAO</name>
<feature type="transmembrane region" description="Helical" evidence="6">
    <location>
        <begin position="179"/>
        <end position="199"/>
    </location>
</feature>
<keyword evidence="8" id="KW-1185">Reference proteome</keyword>
<feature type="transmembrane region" description="Helical" evidence="6">
    <location>
        <begin position="12"/>
        <end position="32"/>
    </location>
</feature>
<keyword evidence="7" id="KW-0413">Isomerase</keyword>
<feature type="transmembrane region" description="Helical" evidence="6">
    <location>
        <begin position="360"/>
        <end position="386"/>
    </location>
</feature>
<keyword evidence="2" id="KW-1003">Cell membrane</keyword>
<proteinExistence type="predicted"/>
<organism evidence="7 8">
    <name type="scientific">Pseudalgibacter alginicilyticus</name>
    <dbReference type="NCBI Taxonomy" id="1736674"/>
    <lineage>
        <taxon>Bacteria</taxon>
        <taxon>Pseudomonadati</taxon>
        <taxon>Bacteroidota</taxon>
        <taxon>Flavobacteriia</taxon>
        <taxon>Flavobacteriales</taxon>
        <taxon>Flavobacteriaceae</taxon>
        <taxon>Pseudalgibacter</taxon>
    </lineage>
</organism>